<evidence type="ECO:0000256" key="3">
    <source>
        <dbReference type="SAM" id="Coils"/>
    </source>
</evidence>
<dbReference type="PANTHER" id="PTHR46652">
    <property type="entry name" value="LEUCINE-RICH REPEAT AND IQ DOMAIN-CONTAINING PROTEIN 1-RELATED"/>
    <property type="match status" value="1"/>
</dbReference>
<dbReference type="SUPFAM" id="SSF52075">
    <property type="entry name" value="Outer arm dynein light chain 1"/>
    <property type="match status" value="1"/>
</dbReference>
<evidence type="ECO:0000256" key="1">
    <source>
        <dbReference type="ARBA" id="ARBA00022614"/>
    </source>
</evidence>
<dbReference type="InterPro" id="IPR050836">
    <property type="entry name" value="SDS22/Internalin_LRR"/>
</dbReference>
<dbReference type="SMART" id="SM00365">
    <property type="entry name" value="LRR_SD22"/>
    <property type="match status" value="8"/>
</dbReference>
<keyword evidence="1" id="KW-0433">Leucine-rich repeat</keyword>
<feature type="compositionally biased region" description="Basic and acidic residues" evidence="4">
    <location>
        <begin position="150"/>
        <end position="166"/>
    </location>
</feature>
<keyword evidence="2" id="KW-0677">Repeat</keyword>
<feature type="coiled-coil region" evidence="3">
    <location>
        <begin position="450"/>
        <end position="477"/>
    </location>
</feature>
<keyword evidence="3" id="KW-0175">Coiled coil</keyword>
<dbReference type="SMART" id="SM00364">
    <property type="entry name" value="LRR_BAC"/>
    <property type="match status" value="5"/>
</dbReference>
<dbReference type="Proteomes" id="UP000038045">
    <property type="component" value="Unplaced"/>
</dbReference>
<dbReference type="Pfam" id="PF00560">
    <property type="entry name" value="LRR_1"/>
    <property type="match status" value="1"/>
</dbReference>
<evidence type="ECO:0000256" key="4">
    <source>
        <dbReference type="SAM" id="MobiDB-lite"/>
    </source>
</evidence>
<dbReference type="SMART" id="SM00369">
    <property type="entry name" value="LRR_TYP"/>
    <property type="match status" value="7"/>
</dbReference>
<keyword evidence="5" id="KW-1185">Reference proteome</keyword>
<evidence type="ECO:0000256" key="2">
    <source>
        <dbReference type="ARBA" id="ARBA00022737"/>
    </source>
</evidence>
<evidence type="ECO:0000313" key="6">
    <source>
        <dbReference type="WBParaSite" id="PTRK_0000802700.1"/>
    </source>
</evidence>
<dbReference type="SUPFAM" id="SSF52058">
    <property type="entry name" value="L domain-like"/>
    <property type="match status" value="2"/>
</dbReference>
<dbReference type="InterPro" id="IPR001611">
    <property type="entry name" value="Leu-rich_rpt"/>
</dbReference>
<dbReference type="InterPro" id="IPR032675">
    <property type="entry name" value="LRR_dom_sf"/>
</dbReference>
<dbReference type="STRING" id="131310.A0A0N4ZJC2"/>
<accession>A0A0N4ZJC2</accession>
<evidence type="ECO:0000313" key="5">
    <source>
        <dbReference type="Proteomes" id="UP000038045"/>
    </source>
</evidence>
<dbReference type="InterPro" id="IPR003591">
    <property type="entry name" value="Leu-rich_rpt_typical-subtyp"/>
</dbReference>
<proteinExistence type="predicted"/>
<dbReference type="PANTHER" id="PTHR46652:SF3">
    <property type="entry name" value="LEUCINE-RICH REPEAT-CONTAINING PROTEIN 9"/>
    <property type="match status" value="1"/>
</dbReference>
<dbReference type="PROSITE" id="PS51450">
    <property type="entry name" value="LRR"/>
    <property type="match status" value="6"/>
</dbReference>
<dbReference type="Gene3D" id="3.80.10.10">
    <property type="entry name" value="Ribonuclease Inhibitor"/>
    <property type="match status" value="5"/>
</dbReference>
<feature type="region of interest" description="Disordered" evidence="4">
    <location>
        <begin position="114"/>
        <end position="166"/>
    </location>
</feature>
<organism evidence="5 6">
    <name type="scientific">Parastrongyloides trichosuri</name>
    <name type="common">Possum-specific nematode worm</name>
    <dbReference type="NCBI Taxonomy" id="131310"/>
    <lineage>
        <taxon>Eukaryota</taxon>
        <taxon>Metazoa</taxon>
        <taxon>Ecdysozoa</taxon>
        <taxon>Nematoda</taxon>
        <taxon>Chromadorea</taxon>
        <taxon>Rhabditida</taxon>
        <taxon>Tylenchina</taxon>
        <taxon>Panagrolaimomorpha</taxon>
        <taxon>Strongyloidoidea</taxon>
        <taxon>Strongyloididae</taxon>
        <taxon>Parastrongyloides</taxon>
    </lineage>
</organism>
<dbReference type="WBParaSite" id="PTRK_0000802700.1">
    <property type="protein sequence ID" value="PTRK_0000802700.1"/>
    <property type="gene ID" value="PTRK_0000802700"/>
</dbReference>
<reference evidence="6" key="1">
    <citation type="submission" date="2017-02" db="UniProtKB">
        <authorList>
            <consortium name="WormBaseParasite"/>
        </authorList>
    </citation>
    <scope>IDENTIFICATION</scope>
</reference>
<sequence length="1351" mass="156518">MCSFGGIENIILNQVTNDQKKKKKRRKKRVDEKADDYDEFDADEFFLHYQAPAIDEIIKVSDNKIKKNIEKEKNEETKDVTKEVTKDVTIDILKDEDIYTRSTQRSISTDCLFDKTTLPSGKNNNNEKTGKKVSKKKQLDRRISTSTPNLRKESRSAKKDKKKGAVEKNKAKTVLLQLRKTIIINMFTTAEKIFSGISNLKSRYYKYLEKLCISNGINISQLKNEGSKQMVLEMFFGGYNVMVGLKYFSNLKVLKLVNQEIVSLRPLNDICNSLEEFWLVEGILHDLTGIEHCKKLKRLYLYENKIEDGKLIGNLNNLEVLWIGENNFKCFNFIKNLENLTDLRINGTQCTDSNLISIAIWPPKLQILDISNNQLTSPQPLILSCCCYMLQSIYIDWDFEDESKLKCSYKLIELLIYQFRYLSKINGESISDNKKILIKTSAEKTFLKTASLIMNERDNLIDEINEIEKNYVKIKEKLYFFVVGLEKAKNNASKREGRKHIASRLHEQCLYNLKNLKKIKSLAIEYEHLSFSLREYFININNLESIGNRSFPSLNEMEEKIFGDMLAHHFTLSKSHKINILFGCRLNENKIIEEKDMENIYCLGCPIKLGKSRLVWGLSYIIELLDKRELSKSDNLENLQIFKNIVTLFGNEEVKKSYVLIIPFVQYKNVKEENDIIIEENDDIESEEIVHLKDLSLVALTIVEVKVIDEFSLEVIKKYECFEKEIVNPIKKLPSMGIDISIGKKFSEHDEVALQELTKEDKDKKDLSKIRKMTDIISQNISWICWNKEKYCNNGMIFSARSYMEVLLNFTKRGLFIDMIDFQSNVTILSLPNMRITKLDDLYKFTKLTYLNLSRNNLHSVKKLDDIPTLKYLDISFNAISKVEDLPEGLMYFKGCNNNLSNIEYLGKLENLNYVDVSNNKLKSLKGLNNSQNLITLLVSFNQISDKCELDILEYFQILKLLDMSNNPINIVDGYRKKILLSCKHLECLDREILDRNNMKDEKFSTGKVLTIELIISIDEKWKDSTTLNLENQNLQTIGLTSEVINDMKSIKKLILTRNKLTTIGELLNLSNLVELNLNENLMTSFVIIDAQASNQYLNLPNLEILKLARNGLTAAILSRLNIKYLKKIKEIDLSGNNLVKLDFSIFSENTNLERLSVQKNQIKIMIRKIMPKLNYLNLSSNKIKDIEQINAPSMEHLDISNNKIVTCSGLKVISKMNSLTYLDCRGNPVISRRVYVDFIKSQCKSVKILDSVEINSLSTVLNPIKMGKESVIIEEKPLHTTVESIEDTNIIEEDDGFWNYFEPKFVKPKWKNLKPLKKEKRINNDDYFYSLDDKIKINEDILSLQGTRIK</sequence>
<protein>
    <submittedName>
        <fullName evidence="6">Leucine-rich repeat protein</fullName>
    </submittedName>
</protein>
<name>A0A0N4ZJC2_PARTI</name>